<dbReference type="RefSeq" id="WP_141123998.1">
    <property type="nucleotide sequence ID" value="NZ_FOWX01000042.1"/>
</dbReference>
<keyword evidence="3" id="KW-1185">Reference proteome</keyword>
<feature type="compositionally biased region" description="Basic and acidic residues" evidence="1">
    <location>
        <begin position="50"/>
        <end position="61"/>
    </location>
</feature>
<dbReference type="AlphaFoldDB" id="A0A1I5WP70"/>
<dbReference type="EMBL" id="FOWX01000042">
    <property type="protein sequence ID" value="SFQ21529.1"/>
    <property type="molecule type" value="Genomic_DNA"/>
</dbReference>
<gene>
    <name evidence="2" type="ORF">SAMN05216190_1428</name>
</gene>
<evidence type="ECO:0000256" key="1">
    <source>
        <dbReference type="SAM" id="MobiDB-lite"/>
    </source>
</evidence>
<feature type="region of interest" description="Disordered" evidence="1">
    <location>
        <begin position="68"/>
        <end position="87"/>
    </location>
</feature>
<evidence type="ECO:0000313" key="2">
    <source>
        <dbReference type="EMBL" id="SFQ21529.1"/>
    </source>
</evidence>
<dbReference type="OrthoDB" id="292754at2"/>
<protein>
    <submittedName>
        <fullName evidence="2">Uncharacterized protein</fullName>
    </submittedName>
</protein>
<organism evidence="2 3">
    <name type="scientific">Pseudomonas borbori</name>
    <dbReference type="NCBI Taxonomy" id="289003"/>
    <lineage>
        <taxon>Bacteria</taxon>
        <taxon>Pseudomonadati</taxon>
        <taxon>Pseudomonadota</taxon>
        <taxon>Gammaproteobacteria</taxon>
        <taxon>Pseudomonadales</taxon>
        <taxon>Pseudomonadaceae</taxon>
        <taxon>Pseudomonas</taxon>
    </lineage>
</organism>
<accession>A0A1I5WP70</accession>
<sequence>MPIATPPCRVALFRRKAKLQHFHARARQQVEVFKREVNDDPDATNQQRRAAREHVAREREQQIAAAQTQLHRVEKDKKAQGKPAESVRLSTADAEAVMIKMAGGGFRLALNAQLATDTANQVIVG</sequence>
<reference evidence="3" key="1">
    <citation type="submission" date="2016-10" db="EMBL/GenBank/DDBJ databases">
        <authorList>
            <person name="Varghese N."/>
            <person name="Submissions S."/>
        </authorList>
    </citation>
    <scope>NUCLEOTIDE SEQUENCE [LARGE SCALE GENOMIC DNA]</scope>
    <source>
        <strain evidence="3">DSM 17834</strain>
    </source>
</reference>
<dbReference type="Proteomes" id="UP000198784">
    <property type="component" value="Unassembled WGS sequence"/>
</dbReference>
<name>A0A1I5WP70_9PSED</name>
<feature type="region of interest" description="Disordered" evidence="1">
    <location>
        <begin position="34"/>
        <end position="62"/>
    </location>
</feature>
<evidence type="ECO:0000313" key="3">
    <source>
        <dbReference type="Proteomes" id="UP000198784"/>
    </source>
</evidence>
<proteinExistence type="predicted"/>